<organism evidence="17 18">
    <name type="scientific">Quercus suber</name>
    <name type="common">Cork oak</name>
    <dbReference type="NCBI Taxonomy" id="58331"/>
    <lineage>
        <taxon>Eukaryota</taxon>
        <taxon>Viridiplantae</taxon>
        <taxon>Streptophyta</taxon>
        <taxon>Embryophyta</taxon>
        <taxon>Tracheophyta</taxon>
        <taxon>Spermatophyta</taxon>
        <taxon>Magnoliopsida</taxon>
        <taxon>eudicotyledons</taxon>
        <taxon>Gunneridae</taxon>
        <taxon>Pentapetalae</taxon>
        <taxon>rosids</taxon>
        <taxon>fabids</taxon>
        <taxon>Fagales</taxon>
        <taxon>Fagaceae</taxon>
        <taxon>Quercus</taxon>
    </lineage>
</organism>
<evidence type="ECO:0000256" key="13">
    <source>
        <dbReference type="ARBA" id="ARBA00023136"/>
    </source>
</evidence>
<dbReference type="PANTHER" id="PTHR46279">
    <property type="entry name" value="RING/U-BOX SUPERFAMILY PROTEIN"/>
    <property type="match status" value="1"/>
</dbReference>
<evidence type="ECO:0000256" key="14">
    <source>
        <dbReference type="ARBA" id="ARBA00024209"/>
    </source>
</evidence>
<dbReference type="AlphaFoldDB" id="A0AAW0JJV4"/>
<name>A0AAW0JJV4_QUESU</name>
<comment type="similarity">
    <text evidence="14">Belongs to the RING-type zinc finger family. ATL subfamily.</text>
</comment>
<evidence type="ECO:0000256" key="7">
    <source>
        <dbReference type="ARBA" id="ARBA00022723"/>
    </source>
</evidence>
<evidence type="ECO:0000256" key="15">
    <source>
        <dbReference type="SAM" id="SignalP"/>
    </source>
</evidence>
<dbReference type="EC" id="2.3.2.27" evidence="4"/>
<keyword evidence="8 15" id="KW-0732">Signal</keyword>
<evidence type="ECO:0000256" key="5">
    <source>
        <dbReference type="ARBA" id="ARBA00022679"/>
    </source>
</evidence>
<dbReference type="GO" id="GO:0008270">
    <property type="term" value="F:zinc ion binding"/>
    <property type="evidence" value="ECO:0007669"/>
    <property type="project" value="UniProtKB-KW"/>
</dbReference>
<evidence type="ECO:0000256" key="1">
    <source>
        <dbReference type="ARBA" id="ARBA00000900"/>
    </source>
</evidence>
<dbReference type="EMBL" id="PKMF04000526">
    <property type="protein sequence ID" value="KAK7827239.1"/>
    <property type="molecule type" value="Genomic_DNA"/>
</dbReference>
<keyword evidence="6" id="KW-0812">Transmembrane</keyword>
<dbReference type="InterPro" id="IPR046948">
    <property type="entry name" value="ATL20-22-like"/>
</dbReference>
<reference evidence="17 18" key="1">
    <citation type="journal article" date="2018" name="Sci. Data">
        <title>The draft genome sequence of cork oak.</title>
        <authorList>
            <person name="Ramos A.M."/>
            <person name="Usie A."/>
            <person name="Barbosa P."/>
            <person name="Barros P.M."/>
            <person name="Capote T."/>
            <person name="Chaves I."/>
            <person name="Simoes F."/>
            <person name="Abreu I."/>
            <person name="Carrasquinho I."/>
            <person name="Faro C."/>
            <person name="Guimaraes J.B."/>
            <person name="Mendonca D."/>
            <person name="Nobrega F."/>
            <person name="Rodrigues L."/>
            <person name="Saibo N.J.M."/>
            <person name="Varela M.C."/>
            <person name="Egas C."/>
            <person name="Matos J."/>
            <person name="Miguel C.M."/>
            <person name="Oliveira M.M."/>
            <person name="Ricardo C.P."/>
            <person name="Goncalves S."/>
        </authorList>
    </citation>
    <scope>NUCLEOTIDE SEQUENCE [LARGE SCALE GENOMIC DNA]</scope>
    <source>
        <strain evidence="18">cv. HL8</strain>
    </source>
</reference>
<evidence type="ECO:0000313" key="17">
    <source>
        <dbReference type="EMBL" id="KAK7827239.1"/>
    </source>
</evidence>
<evidence type="ECO:0000256" key="10">
    <source>
        <dbReference type="ARBA" id="ARBA00022786"/>
    </source>
</evidence>
<evidence type="ECO:0000256" key="11">
    <source>
        <dbReference type="ARBA" id="ARBA00022833"/>
    </source>
</evidence>
<sequence length="325" mass="37755">MDISHRIVIQTLLFFVLFILDLGEGQDGCPVLRCGEYGPDIRFPFRFKDRQPDHCGYPGFDLYCNDKNDTVLKLPTSIITFVNSIDYESQFIKVTVSDVYCFPRDILNLSSSPFQFQDFLYDYALFNCTGTRETGVEHYSRIDCLSSSRHPVYAFRPDDNIDYLPILSCTKMYTVSSVAYVWDDYSVEWRWSEPKCGFCERKGEKCRFKNNTKIFETECFNLTRNKYKDNKGIVFYPISAFIITQVLHVSSQHKLAIVGLWCIQWHPVDHPSMKVVVQMLEREGDNLTMPPNPFASTGYTRINASTLAWRLNLDLEVIPELELFT</sequence>
<gene>
    <name evidence="17" type="primary">ATL22_4</name>
    <name evidence="17" type="ORF">CFP56_031299</name>
</gene>
<keyword evidence="9" id="KW-0863">Zinc-finger</keyword>
<comment type="pathway">
    <text evidence="3">Protein modification; protein ubiquitination.</text>
</comment>
<evidence type="ECO:0000256" key="12">
    <source>
        <dbReference type="ARBA" id="ARBA00022989"/>
    </source>
</evidence>
<dbReference type="GO" id="GO:0030247">
    <property type="term" value="F:polysaccharide binding"/>
    <property type="evidence" value="ECO:0007669"/>
    <property type="project" value="InterPro"/>
</dbReference>
<feature type="chain" id="PRO_5043990445" description="RING-type E3 ubiquitin transferase" evidence="15">
    <location>
        <begin position="26"/>
        <end position="325"/>
    </location>
</feature>
<evidence type="ECO:0000256" key="2">
    <source>
        <dbReference type="ARBA" id="ARBA00004167"/>
    </source>
</evidence>
<keyword evidence="12" id="KW-1133">Transmembrane helix</keyword>
<accession>A0AAW0JJV4</accession>
<dbReference type="GO" id="GO:0061630">
    <property type="term" value="F:ubiquitin protein ligase activity"/>
    <property type="evidence" value="ECO:0007669"/>
    <property type="project" value="UniProtKB-EC"/>
</dbReference>
<evidence type="ECO:0000256" key="8">
    <source>
        <dbReference type="ARBA" id="ARBA00022729"/>
    </source>
</evidence>
<evidence type="ECO:0000256" key="3">
    <source>
        <dbReference type="ARBA" id="ARBA00004906"/>
    </source>
</evidence>
<feature type="domain" description="Wall-associated receptor kinase galacturonan-binding" evidence="16">
    <location>
        <begin position="29"/>
        <end position="94"/>
    </location>
</feature>
<keyword evidence="10" id="KW-0833">Ubl conjugation pathway</keyword>
<feature type="signal peptide" evidence="15">
    <location>
        <begin position="1"/>
        <end position="25"/>
    </location>
</feature>
<comment type="subcellular location">
    <subcellularLocation>
        <location evidence="2">Membrane</location>
        <topology evidence="2">Single-pass membrane protein</topology>
    </subcellularLocation>
</comment>
<evidence type="ECO:0000256" key="4">
    <source>
        <dbReference type="ARBA" id="ARBA00012483"/>
    </source>
</evidence>
<dbReference type="GO" id="GO:0016020">
    <property type="term" value="C:membrane"/>
    <property type="evidence" value="ECO:0007669"/>
    <property type="project" value="UniProtKB-SubCell"/>
</dbReference>
<keyword evidence="5" id="KW-0808">Transferase</keyword>
<evidence type="ECO:0000313" key="18">
    <source>
        <dbReference type="Proteomes" id="UP000237347"/>
    </source>
</evidence>
<keyword evidence="18" id="KW-1185">Reference proteome</keyword>
<dbReference type="Pfam" id="PF13947">
    <property type="entry name" value="GUB_WAK_bind"/>
    <property type="match status" value="1"/>
</dbReference>
<dbReference type="Proteomes" id="UP000237347">
    <property type="component" value="Unassembled WGS sequence"/>
</dbReference>
<protein>
    <recommendedName>
        <fullName evidence="4">RING-type E3 ubiquitin transferase</fullName>
        <ecNumber evidence="4">2.3.2.27</ecNumber>
    </recommendedName>
</protein>
<keyword evidence="13" id="KW-0472">Membrane</keyword>
<dbReference type="PANTHER" id="PTHR46279:SF9">
    <property type="entry name" value="OS01G0116300 PROTEIN"/>
    <property type="match status" value="1"/>
</dbReference>
<keyword evidence="7" id="KW-0479">Metal-binding</keyword>
<dbReference type="InterPro" id="IPR025287">
    <property type="entry name" value="WAK_GUB"/>
</dbReference>
<comment type="catalytic activity">
    <reaction evidence="1">
        <text>S-ubiquitinyl-[E2 ubiquitin-conjugating enzyme]-L-cysteine + [acceptor protein]-L-lysine = [E2 ubiquitin-conjugating enzyme]-L-cysteine + N(6)-ubiquitinyl-[acceptor protein]-L-lysine.</text>
        <dbReference type="EC" id="2.3.2.27"/>
    </reaction>
</comment>
<proteinExistence type="inferred from homology"/>
<evidence type="ECO:0000256" key="6">
    <source>
        <dbReference type="ARBA" id="ARBA00022692"/>
    </source>
</evidence>
<evidence type="ECO:0000259" key="16">
    <source>
        <dbReference type="Pfam" id="PF13947"/>
    </source>
</evidence>
<comment type="caution">
    <text evidence="17">The sequence shown here is derived from an EMBL/GenBank/DDBJ whole genome shotgun (WGS) entry which is preliminary data.</text>
</comment>
<evidence type="ECO:0000256" key="9">
    <source>
        <dbReference type="ARBA" id="ARBA00022771"/>
    </source>
</evidence>
<keyword evidence="11" id="KW-0862">Zinc</keyword>